<organism evidence="1 2">
    <name type="scientific">Alicyclobacillus sendaiensis PA2</name>
    <dbReference type="NCBI Taxonomy" id="3029425"/>
    <lineage>
        <taxon>Bacteria</taxon>
        <taxon>Bacillati</taxon>
        <taxon>Bacillota</taxon>
        <taxon>Bacilli</taxon>
        <taxon>Bacillales</taxon>
        <taxon>Alicyclobacillaceae</taxon>
        <taxon>Alicyclobacillus</taxon>
    </lineage>
</organism>
<name>A0ABT6Y119_ALISE</name>
<comment type="caution">
    <text evidence="1">The sequence shown here is derived from an EMBL/GenBank/DDBJ whole genome shotgun (WGS) entry which is preliminary data.</text>
</comment>
<sequence>MAREQEKMLVHPMELLQELSYRITFTDKKTGKQNRDLVEPYARRVFTPEKGWNAFYNDYYSTALRRIRVLGRKVRAMVPYRQQGAKFAHAALPFADLETLVKQKQYLETMIAAFMDEAKYIDDLITYQVQNGKPAGVLVDGRIADLLDGQQPVSLTM</sequence>
<proteinExistence type="predicted"/>
<evidence type="ECO:0000313" key="1">
    <source>
        <dbReference type="EMBL" id="MDI9261044.1"/>
    </source>
</evidence>
<keyword evidence="2" id="KW-1185">Reference proteome</keyword>
<evidence type="ECO:0000313" key="2">
    <source>
        <dbReference type="Proteomes" id="UP001529245"/>
    </source>
</evidence>
<dbReference type="RefSeq" id="WP_283204454.1">
    <property type="nucleotide sequence ID" value="NZ_JASGCB010000031.1"/>
</dbReference>
<accession>A0ABT6Y119</accession>
<dbReference type="EMBL" id="JASGCB010000031">
    <property type="protein sequence ID" value="MDI9261044.1"/>
    <property type="molecule type" value="Genomic_DNA"/>
</dbReference>
<protein>
    <submittedName>
        <fullName evidence="1">Uncharacterized protein</fullName>
    </submittedName>
</protein>
<dbReference type="Proteomes" id="UP001529245">
    <property type="component" value="Unassembled WGS sequence"/>
</dbReference>
<gene>
    <name evidence="1" type="ORF">QID03_12835</name>
</gene>
<reference evidence="1 2" key="1">
    <citation type="submission" date="2023-04" db="EMBL/GenBank/DDBJ databases">
        <title>A. sendaiensis sub sp. chiapanensis a novel subspecie with specific adaptation in bacterial cell wall isolated from an active volcano.</title>
        <authorList>
            <person name="Alvarez Gutierrez P.E."/>
            <person name="Ortiz Cortes L.Y."/>
        </authorList>
    </citation>
    <scope>NUCLEOTIDE SEQUENCE [LARGE SCALE GENOMIC DNA]</scope>
    <source>
        <strain evidence="1 2">PA2</strain>
    </source>
</reference>